<dbReference type="InterPro" id="IPR041491">
    <property type="entry name" value="TRPM_SLOG"/>
</dbReference>
<feature type="region of interest" description="Disordered" evidence="8">
    <location>
        <begin position="1900"/>
        <end position="1932"/>
    </location>
</feature>
<evidence type="ECO:0000256" key="8">
    <source>
        <dbReference type="SAM" id="MobiDB-lite"/>
    </source>
</evidence>
<dbReference type="OrthoDB" id="301415at2759"/>
<dbReference type="GO" id="GO:0051262">
    <property type="term" value="P:protein tetramerization"/>
    <property type="evidence" value="ECO:0007669"/>
    <property type="project" value="InterPro"/>
</dbReference>
<feature type="region of interest" description="Disordered" evidence="8">
    <location>
        <begin position="1776"/>
        <end position="1808"/>
    </location>
</feature>
<feature type="domain" description="TRPM-like" evidence="14">
    <location>
        <begin position="735"/>
        <end position="1003"/>
    </location>
</feature>
<feature type="transmembrane region" description="Helical" evidence="9">
    <location>
        <begin position="1355"/>
        <end position="1376"/>
    </location>
</feature>
<evidence type="ECO:0000259" key="13">
    <source>
        <dbReference type="Pfam" id="PF18139"/>
    </source>
</evidence>
<feature type="transmembrane region" description="Helical" evidence="9">
    <location>
        <begin position="1277"/>
        <end position="1298"/>
    </location>
</feature>
<feature type="compositionally biased region" description="Pro residues" evidence="8">
    <location>
        <begin position="1778"/>
        <end position="1789"/>
    </location>
</feature>
<dbReference type="InterPro" id="IPR008906">
    <property type="entry name" value="HATC_C_dom"/>
</dbReference>
<protein>
    <recommendedName>
        <fullName evidence="17">Transient receptor potential cation channel trpm</fullName>
    </recommendedName>
</protein>
<evidence type="ECO:0000256" key="7">
    <source>
        <dbReference type="ARBA" id="ARBA00023303"/>
    </source>
</evidence>
<evidence type="ECO:0000256" key="6">
    <source>
        <dbReference type="ARBA" id="ARBA00023136"/>
    </source>
</evidence>
<evidence type="ECO:0000313" key="15">
    <source>
        <dbReference type="EMBL" id="KAF2904774.1"/>
    </source>
</evidence>
<keyword evidence="5" id="KW-0406">Ion transport</keyword>
<dbReference type="Proteomes" id="UP000801492">
    <property type="component" value="Unassembled WGS sequence"/>
</dbReference>
<keyword evidence="7" id="KW-0407">Ion channel</keyword>
<dbReference type="Pfam" id="PF25508">
    <property type="entry name" value="TRPM2"/>
    <property type="match status" value="1"/>
</dbReference>
<feature type="transmembrane region" description="Helical" evidence="9">
    <location>
        <begin position="1403"/>
        <end position="1421"/>
    </location>
</feature>
<keyword evidence="4 9" id="KW-1133">Transmembrane helix</keyword>
<feature type="domain" description="HAT C-terminal dimerisation" evidence="11">
    <location>
        <begin position="326"/>
        <end position="397"/>
    </location>
</feature>
<feature type="region of interest" description="Disordered" evidence="8">
    <location>
        <begin position="1057"/>
        <end position="1078"/>
    </location>
</feature>
<feature type="region of interest" description="Disordered" evidence="8">
    <location>
        <begin position="1667"/>
        <end position="1693"/>
    </location>
</feature>
<evidence type="ECO:0000259" key="10">
    <source>
        <dbReference type="Pfam" id="PF00520"/>
    </source>
</evidence>
<dbReference type="InterPro" id="IPR037162">
    <property type="entry name" value="TRPM_tetra_sf"/>
</dbReference>
<sequence>MMDSIKAEIKECMFVAILLDETSDVLNHSQLSTMVRYVTKSGYVCERFLGFTDVSADRSATALSKHVIETIQQLCCGDKFIAQAYDGAAVMSGELNGTRAKVKEVYPKAFFIHCCAHVLNLVLSQSVNHIKECKIFFSTISGISSFFSHSTKRSNALESIIKLKIPHVAPTRWIYNSRLVNTVYHHREQLIELFTSIQENPQNCEEDTIVSAGGFLTFLKDFNSFFLLNVFNYIFSHTDLLYNILQKKSYEINYCVSQINETKSKILSFRDFIELLNHKKFKDYKAVFPEKLLTSLKNSYANHFDFVRLANELVVLYSSSSFYEKEIFEIFQYIKSNELEDAMPEIFHLCGLIITIPYSTACVERSFSALKRVKTYVRNATGEERLSSLSLLSIEQEHLHKLKTNDSFYNNYIRVAYDTRPELLLQLFTREWNLETPKLLITVQGGKANFELQPKLKKVLRKGLLKAAKTTGAWIFTGGTNTGVTRQVGDALLLEKSSGRVVSLGIAPWGIVENNFELIGLNRDVPFHSISSPRSKFAALNNRHAYFLLVDNGTQGRYGAEIVLRRKLEKFISIQRLHPYTHSSTPVVCLVIEGGTNTIRAVLEYVTDNPPVPVVVCDGSGRAADLIAFTHKYACDSESGEQTVLESMKDYLIGTIQRTFEVGLEQAECLYNELLQCTRKKNLITIFRISEKPEGQTQELDQTILTALFKSQHLTPSEQLSLALTWNRVDIARSEIFVYGQEWPPGALNEAMMQALEHDRTDFVKLLLENGVSMRKFLTIPRLEELYNTKQGPSNTLGYILRDVRPHIPKGYVYTLHDIGLVINKLMGGAYRAFYTRRKFRPIYAKVMNKIPHMHRNSSSFVRYYGNAMSLLAEALPSNQGLCLFDFPFNELLIWAVLMKRQKMALLMWQHGEEALAKALVACKLYKAMAHEAAEDDMETEVYEELRSYGKEFENIALELLDFCYRQDDDQTQQLLTCELQNWSGQTCLSLAVAANHRALLAHPCSQIILADLWMGGLRTRKNTNLKVILGLLCPLYILQLEFKSKEELQLMPQTEEEHLELENDDDDKSESEKNSSDGEALLTENFIPRETVVQENGKVLPEIDEARFHFSIEEKYTERTRTRPLKVKKKLYEFFTAPITKFWANSIAYIIFLIVYSYIVLVKMGPTPTWQECLAISFIATMGCEKVREILSTEPVAIIHKLSVWSWNMWNPCDAAAIIFFLIGLSLRLQPDTFRVGRVMYCVDIVYWYLRILNILGVNKYLGPLVTMMGKMVKNMIYFVVLLLVVLMSFGVCRQAILYPSEEPSWMLVRNVFFQPYFMLYGEVFADDIDPPCGGDTGRPCLTGRWITPSVMSIYLLVANILLINLLIAVFNNIFMEVNAVSHQVWMFQRFTVVMEYEQKPILPPPFIFICHLFLLFKYLKRKMKGIRETYDNGLKLFLEKEDLERLYDFEEECVEGYFAEQEYKLHQSTEERIKLTTDKVENILQKVEDINTKENNQTTSMQSVEFRLRKVEEASQDILSHLAVIHRFMATRSNEELPPIPIVQDRTRKTSEKSDVPSEDSHLSVQPLRRKPVRSLTEVRPDAYIFDDGLHFEVRPVEEEDETSEHMDAFSASGSRKHLNILEERQRSSESKTSMESSERDEDTQISTDDLAALSLDTLRLRAKRRRDSCGTGRRSSDGGNGEDSLHGSRPVLTTRQFSQTHSEPDNSEHTILASLPVRAGTVERSVTFAEPKIKVIPPTSGAAQNSPRAMLMAMHTEYTSITDELETVCGLLSPPRTPNLLSPPRPGQNAPPAQTSRRRHASEMSNPEIALFIEKEHLRDAEESDYMLMENLIQRRYEEEHDEENSPNPAFLSVLRETREYVRSPVPIRALRRSSAIEDDITTIQCPLGILIPGENDINLPDNAPSTSGQGTSQEAAQRQDSGDSNATSDVIPLLNQQLPPRPSIIIDSSQLPIQREVIKKADSKGSLHMQSETMC</sequence>
<proteinExistence type="predicted"/>
<evidence type="ECO:0000256" key="2">
    <source>
        <dbReference type="ARBA" id="ARBA00022448"/>
    </source>
</evidence>
<dbReference type="EMBL" id="VTPC01000680">
    <property type="protein sequence ID" value="KAF2904774.1"/>
    <property type="molecule type" value="Genomic_DNA"/>
</dbReference>
<evidence type="ECO:0000259" key="12">
    <source>
        <dbReference type="Pfam" id="PF16519"/>
    </source>
</evidence>
<dbReference type="GO" id="GO:0005886">
    <property type="term" value="C:plasma membrane"/>
    <property type="evidence" value="ECO:0007669"/>
    <property type="project" value="TreeGrafter"/>
</dbReference>
<comment type="caution">
    <text evidence="15">The sequence shown here is derived from an EMBL/GenBank/DDBJ whole genome shotgun (WGS) entry which is preliminary data.</text>
</comment>
<evidence type="ECO:0000256" key="1">
    <source>
        <dbReference type="ARBA" id="ARBA00004141"/>
    </source>
</evidence>
<feature type="compositionally biased region" description="Basic and acidic residues" evidence="8">
    <location>
        <begin position="1622"/>
        <end position="1632"/>
    </location>
</feature>
<dbReference type="GO" id="GO:0005261">
    <property type="term" value="F:monoatomic cation channel activity"/>
    <property type="evidence" value="ECO:0007669"/>
    <property type="project" value="UniProtKB-ARBA"/>
</dbReference>
<dbReference type="Pfam" id="PF00520">
    <property type="entry name" value="Ion_trans"/>
    <property type="match status" value="1"/>
</dbReference>
<feature type="domain" description="TRPM tetramerisation" evidence="12">
    <location>
        <begin position="1472"/>
        <end position="1527"/>
    </location>
</feature>
<feature type="transmembrane region" description="Helical" evidence="9">
    <location>
        <begin position="1143"/>
        <end position="1162"/>
    </location>
</feature>
<dbReference type="GO" id="GO:0030001">
    <property type="term" value="P:metal ion transport"/>
    <property type="evidence" value="ECO:0007669"/>
    <property type="project" value="TreeGrafter"/>
</dbReference>
<keyword evidence="3 9" id="KW-0812">Transmembrane</keyword>
<feature type="domain" description="TRPM SLOG" evidence="13">
    <location>
        <begin position="411"/>
        <end position="677"/>
    </location>
</feature>
<name>A0A8K0DIK6_IGNLU</name>
<dbReference type="SUPFAM" id="SSF53098">
    <property type="entry name" value="Ribonuclease H-like"/>
    <property type="match status" value="1"/>
</dbReference>
<evidence type="ECO:0000313" key="16">
    <source>
        <dbReference type="Proteomes" id="UP000801492"/>
    </source>
</evidence>
<keyword evidence="6 9" id="KW-0472">Membrane</keyword>
<accession>A0A8K0DIK6</accession>
<evidence type="ECO:0000256" key="5">
    <source>
        <dbReference type="ARBA" id="ARBA00023065"/>
    </source>
</evidence>
<keyword evidence="16" id="KW-1185">Reference proteome</keyword>
<dbReference type="Pfam" id="PF18139">
    <property type="entry name" value="LSDAT_euk"/>
    <property type="match status" value="1"/>
</dbReference>
<feature type="domain" description="Ion transport" evidence="10">
    <location>
        <begin position="1151"/>
        <end position="1380"/>
    </location>
</feature>
<evidence type="ECO:0000259" key="14">
    <source>
        <dbReference type="Pfam" id="PF25508"/>
    </source>
</evidence>
<dbReference type="Pfam" id="PF05699">
    <property type="entry name" value="Dimer_Tnp_hAT"/>
    <property type="match status" value="1"/>
</dbReference>
<dbReference type="GO" id="GO:0046983">
    <property type="term" value="F:protein dimerization activity"/>
    <property type="evidence" value="ECO:0007669"/>
    <property type="project" value="InterPro"/>
</dbReference>
<feature type="region of interest" description="Disordered" evidence="8">
    <location>
        <begin position="1600"/>
        <end position="1651"/>
    </location>
</feature>
<feature type="compositionally biased region" description="Acidic residues" evidence="8">
    <location>
        <begin position="1058"/>
        <end position="1070"/>
    </location>
</feature>
<dbReference type="InterPro" id="IPR057366">
    <property type="entry name" value="TRPM-like"/>
</dbReference>
<evidence type="ECO:0008006" key="17">
    <source>
        <dbReference type="Google" id="ProtNLM"/>
    </source>
</evidence>
<feature type="compositionally biased region" description="Polar residues" evidence="8">
    <location>
        <begin position="1907"/>
        <end position="1932"/>
    </location>
</feature>
<dbReference type="InterPro" id="IPR050927">
    <property type="entry name" value="TRPM"/>
</dbReference>
<keyword evidence="2" id="KW-0813">Transport</keyword>
<evidence type="ECO:0000256" key="9">
    <source>
        <dbReference type="SAM" id="Phobius"/>
    </source>
</evidence>
<dbReference type="PANTHER" id="PTHR13800:SF1">
    <property type="entry name" value="TRANSIENT RECEPTOR POTENTIAL CATION CHANNEL TRPM"/>
    <property type="match status" value="1"/>
</dbReference>
<organism evidence="15 16">
    <name type="scientific">Ignelater luminosus</name>
    <name type="common">Cucubano</name>
    <name type="synonym">Pyrophorus luminosus</name>
    <dbReference type="NCBI Taxonomy" id="2038154"/>
    <lineage>
        <taxon>Eukaryota</taxon>
        <taxon>Metazoa</taxon>
        <taxon>Ecdysozoa</taxon>
        <taxon>Arthropoda</taxon>
        <taxon>Hexapoda</taxon>
        <taxon>Insecta</taxon>
        <taxon>Pterygota</taxon>
        <taxon>Neoptera</taxon>
        <taxon>Endopterygota</taxon>
        <taxon>Coleoptera</taxon>
        <taxon>Polyphaga</taxon>
        <taxon>Elateriformia</taxon>
        <taxon>Elateroidea</taxon>
        <taxon>Elateridae</taxon>
        <taxon>Agrypninae</taxon>
        <taxon>Pyrophorini</taxon>
        <taxon>Ignelater</taxon>
    </lineage>
</organism>
<evidence type="ECO:0000256" key="3">
    <source>
        <dbReference type="ARBA" id="ARBA00022692"/>
    </source>
</evidence>
<dbReference type="InterPro" id="IPR005821">
    <property type="entry name" value="Ion_trans_dom"/>
</dbReference>
<gene>
    <name evidence="15" type="ORF">ILUMI_01399</name>
</gene>
<dbReference type="PANTHER" id="PTHR13800">
    <property type="entry name" value="TRANSIENT RECEPTOR POTENTIAL CATION CHANNEL, SUBFAMILY M, MEMBER 6"/>
    <property type="match status" value="1"/>
</dbReference>
<evidence type="ECO:0000259" key="11">
    <source>
        <dbReference type="Pfam" id="PF05699"/>
    </source>
</evidence>
<reference evidence="15" key="1">
    <citation type="submission" date="2019-08" db="EMBL/GenBank/DDBJ databases">
        <title>The genome of the North American firefly Photinus pyralis.</title>
        <authorList>
            <consortium name="Photinus pyralis genome working group"/>
            <person name="Fallon T.R."/>
            <person name="Sander Lower S.E."/>
            <person name="Weng J.-K."/>
        </authorList>
    </citation>
    <scope>NUCLEOTIDE SEQUENCE</scope>
    <source>
        <strain evidence="15">TRF0915ILg1</strain>
        <tissue evidence="15">Whole body</tissue>
    </source>
</reference>
<dbReference type="InterPro" id="IPR032415">
    <property type="entry name" value="TRPM_tetra"/>
</dbReference>
<dbReference type="Pfam" id="PF16519">
    <property type="entry name" value="TRPM_tetra"/>
    <property type="match status" value="1"/>
</dbReference>
<feature type="region of interest" description="Disordered" evidence="8">
    <location>
        <begin position="1538"/>
        <end position="1576"/>
    </location>
</feature>
<dbReference type="Gene3D" id="1.20.5.1010">
    <property type="entry name" value="TRPM, tetramerisation domain"/>
    <property type="match status" value="1"/>
</dbReference>
<comment type="subcellular location">
    <subcellularLocation>
        <location evidence="1">Membrane</location>
        <topology evidence="1">Multi-pass membrane protein</topology>
    </subcellularLocation>
</comment>
<dbReference type="InterPro" id="IPR012337">
    <property type="entry name" value="RNaseH-like_sf"/>
</dbReference>
<feature type="compositionally biased region" description="Basic and acidic residues" evidence="8">
    <location>
        <begin position="1547"/>
        <end position="1564"/>
    </location>
</feature>
<evidence type="ECO:0000256" key="4">
    <source>
        <dbReference type="ARBA" id="ARBA00022989"/>
    </source>
</evidence>